<evidence type="ECO:0000256" key="10">
    <source>
        <dbReference type="ARBA" id="ARBA00023004"/>
    </source>
</evidence>
<evidence type="ECO:0000256" key="1">
    <source>
        <dbReference type="ARBA" id="ARBA00001971"/>
    </source>
</evidence>
<dbReference type="GO" id="GO:0005789">
    <property type="term" value="C:endoplasmic reticulum membrane"/>
    <property type="evidence" value="ECO:0007669"/>
    <property type="project" value="UniProtKB-SubCell"/>
</dbReference>
<keyword evidence="12" id="KW-0472">Membrane</keyword>
<comment type="cofactor">
    <cofactor evidence="1 13">
        <name>heme</name>
        <dbReference type="ChEBI" id="CHEBI:30413"/>
    </cofactor>
</comment>
<dbReference type="PANTHER" id="PTHR24300">
    <property type="entry name" value="CYTOCHROME P450 508A4-RELATED"/>
    <property type="match status" value="1"/>
</dbReference>
<dbReference type="Pfam" id="PF00067">
    <property type="entry name" value="p450"/>
    <property type="match status" value="1"/>
</dbReference>
<dbReference type="InterPro" id="IPR002401">
    <property type="entry name" value="Cyt_P450_E_grp-I"/>
</dbReference>
<name>A0AAV6ZZK7_ENGPU</name>
<dbReference type="EMBL" id="WNYA01000010">
    <property type="protein sequence ID" value="KAG8552932.1"/>
    <property type="molecule type" value="Genomic_DNA"/>
</dbReference>
<evidence type="ECO:0000256" key="9">
    <source>
        <dbReference type="ARBA" id="ARBA00023002"/>
    </source>
</evidence>
<dbReference type="GO" id="GO:0008392">
    <property type="term" value="F:arachidonate epoxygenase activity"/>
    <property type="evidence" value="ECO:0007669"/>
    <property type="project" value="TreeGrafter"/>
</dbReference>
<keyword evidence="7" id="KW-0256">Endoplasmic reticulum</keyword>
<evidence type="ECO:0000256" key="11">
    <source>
        <dbReference type="ARBA" id="ARBA00023033"/>
    </source>
</evidence>
<dbReference type="PRINTS" id="PR00385">
    <property type="entry name" value="P450"/>
</dbReference>
<sequence length="360" mass="42185">MPIWDEFFKNYGVIFTKNLERWKELRRFSLSALRDFGIGKRNIEVRIQEETHYLIEELRKSKESFFDPRQCLSRALCNIIFSVMFGNRCEYEDEEIATVLSYIYESFVTASSPWGQIFDMFPGVMKYVPWYHKKFFKSLDKLTQYVNDKVKINQKTLDPINPRDYVDAFLIKMEKEKVNPNSEFNMENLLTSALQIFFAGVETSSTTMTYSLLILLKHPDVLAKVHKEIDQVIGRDRSPTIQDRNQMPYTEAVIHEIQRFIDLLPLGVPRKTTNEVKLQGYTLPKDINVFPLLTSVLKDPTCFKYPKEFNPENFLNMKGELQRNGAFMPFAAGKRNCLGEALVRDRTLSFPYHLLRSNLT</sequence>
<keyword evidence="15" id="KW-1185">Reference proteome</keyword>
<evidence type="ECO:0000256" key="8">
    <source>
        <dbReference type="ARBA" id="ARBA00022848"/>
    </source>
</evidence>
<gene>
    <name evidence="14" type="ORF">GDO81_003165</name>
</gene>
<protein>
    <recommendedName>
        <fullName evidence="16">Cytochrome P450</fullName>
    </recommendedName>
</protein>
<dbReference type="Gene3D" id="1.10.630.10">
    <property type="entry name" value="Cytochrome P450"/>
    <property type="match status" value="1"/>
</dbReference>
<keyword evidence="10 13" id="KW-0408">Iron</keyword>
<evidence type="ECO:0000256" key="3">
    <source>
        <dbReference type="ARBA" id="ARBA00004406"/>
    </source>
</evidence>
<dbReference type="InterPro" id="IPR008067">
    <property type="entry name" value="Cyt_P450_E_grp-I_CYP2A-like"/>
</dbReference>
<evidence type="ECO:0000256" key="2">
    <source>
        <dbReference type="ARBA" id="ARBA00004174"/>
    </source>
</evidence>
<dbReference type="AlphaFoldDB" id="A0AAV6ZZK7"/>
<keyword evidence="11" id="KW-0503">Monooxygenase</keyword>
<feature type="binding site" description="axial binding residue" evidence="13">
    <location>
        <position position="337"/>
    </location>
    <ligand>
        <name>heme</name>
        <dbReference type="ChEBI" id="CHEBI:30413"/>
    </ligand>
    <ligandPart>
        <name>Fe</name>
        <dbReference type="ChEBI" id="CHEBI:18248"/>
    </ligandPart>
</feature>
<keyword evidence="8" id="KW-0492">Microsome</keyword>
<evidence type="ECO:0000256" key="13">
    <source>
        <dbReference type="PIRSR" id="PIRSR602401-1"/>
    </source>
</evidence>
<dbReference type="GO" id="GO:0019373">
    <property type="term" value="P:epoxygenase P450 pathway"/>
    <property type="evidence" value="ECO:0007669"/>
    <property type="project" value="TreeGrafter"/>
</dbReference>
<dbReference type="PANTHER" id="PTHR24300:SF153">
    <property type="entry name" value="CYTOCHROME P450 2G1-LIKE-RELATED"/>
    <property type="match status" value="1"/>
</dbReference>
<organism evidence="14 15">
    <name type="scientific">Engystomops pustulosus</name>
    <name type="common">Tungara frog</name>
    <name type="synonym">Physalaemus pustulosus</name>
    <dbReference type="NCBI Taxonomy" id="76066"/>
    <lineage>
        <taxon>Eukaryota</taxon>
        <taxon>Metazoa</taxon>
        <taxon>Chordata</taxon>
        <taxon>Craniata</taxon>
        <taxon>Vertebrata</taxon>
        <taxon>Euteleostomi</taxon>
        <taxon>Amphibia</taxon>
        <taxon>Batrachia</taxon>
        <taxon>Anura</taxon>
        <taxon>Neobatrachia</taxon>
        <taxon>Hyloidea</taxon>
        <taxon>Leptodactylidae</taxon>
        <taxon>Leiuperinae</taxon>
        <taxon>Engystomops</taxon>
    </lineage>
</organism>
<dbReference type="GO" id="GO:0016712">
    <property type="term" value="F:oxidoreductase activity, acting on paired donors, with incorporation or reduction of molecular oxygen, reduced flavin or flavoprotein as one donor, and incorporation of one atom of oxygen"/>
    <property type="evidence" value="ECO:0007669"/>
    <property type="project" value="InterPro"/>
</dbReference>
<dbReference type="InterPro" id="IPR050182">
    <property type="entry name" value="Cytochrome_P450_fam2"/>
</dbReference>
<dbReference type="GO" id="GO:0020037">
    <property type="term" value="F:heme binding"/>
    <property type="evidence" value="ECO:0007669"/>
    <property type="project" value="InterPro"/>
</dbReference>
<comment type="similarity">
    <text evidence="4">Belongs to the cytochrome P450 family.</text>
</comment>
<dbReference type="PRINTS" id="PR00463">
    <property type="entry name" value="EP450I"/>
</dbReference>
<dbReference type="GO" id="GO:0006805">
    <property type="term" value="P:xenobiotic metabolic process"/>
    <property type="evidence" value="ECO:0007669"/>
    <property type="project" value="TreeGrafter"/>
</dbReference>
<accession>A0AAV6ZZK7</accession>
<evidence type="ECO:0000256" key="6">
    <source>
        <dbReference type="ARBA" id="ARBA00022723"/>
    </source>
</evidence>
<dbReference type="InterPro" id="IPR036396">
    <property type="entry name" value="Cyt_P450_sf"/>
</dbReference>
<dbReference type="GO" id="GO:0005506">
    <property type="term" value="F:iron ion binding"/>
    <property type="evidence" value="ECO:0007669"/>
    <property type="project" value="InterPro"/>
</dbReference>
<reference evidence="14" key="1">
    <citation type="thesis" date="2020" institute="ProQuest LLC" country="789 East Eisenhower Parkway, Ann Arbor, MI, USA">
        <title>Comparative Genomics and Chromosome Evolution.</title>
        <authorList>
            <person name="Mudd A.B."/>
        </authorList>
    </citation>
    <scope>NUCLEOTIDE SEQUENCE</scope>
    <source>
        <strain evidence="14">237g6f4</strain>
        <tissue evidence="14">Blood</tissue>
    </source>
</reference>
<comment type="caution">
    <text evidence="14">The sequence shown here is derived from an EMBL/GenBank/DDBJ whole genome shotgun (WGS) entry which is preliminary data.</text>
</comment>
<dbReference type="FunFam" id="1.10.630.10:FF:000238">
    <property type="entry name" value="Cytochrome P450 2A6"/>
    <property type="match status" value="1"/>
</dbReference>
<dbReference type="Proteomes" id="UP000824782">
    <property type="component" value="Unassembled WGS sequence"/>
</dbReference>
<keyword evidence="6 13" id="KW-0479">Metal-binding</keyword>
<comment type="subcellular location">
    <subcellularLocation>
        <location evidence="3">Endoplasmic reticulum membrane</location>
        <topology evidence="3">Peripheral membrane protein</topology>
    </subcellularLocation>
    <subcellularLocation>
        <location evidence="2">Microsome membrane</location>
        <topology evidence="2">Peripheral membrane protein</topology>
    </subcellularLocation>
</comment>
<dbReference type="SUPFAM" id="SSF48264">
    <property type="entry name" value="Cytochrome P450"/>
    <property type="match status" value="1"/>
</dbReference>
<evidence type="ECO:0000313" key="14">
    <source>
        <dbReference type="EMBL" id="KAG8552932.1"/>
    </source>
</evidence>
<evidence type="ECO:0000256" key="7">
    <source>
        <dbReference type="ARBA" id="ARBA00022824"/>
    </source>
</evidence>
<evidence type="ECO:0000256" key="5">
    <source>
        <dbReference type="ARBA" id="ARBA00022617"/>
    </source>
</evidence>
<evidence type="ECO:0000256" key="4">
    <source>
        <dbReference type="ARBA" id="ARBA00010617"/>
    </source>
</evidence>
<proteinExistence type="inferred from homology"/>
<evidence type="ECO:0000256" key="12">
    <source>
        <dbReference type="ARBA" id="ARBA00023136"/>
    </source>
</evidence>
<evidence type="ECO:0008006" key="16">
    <source>
        <dbReference type="Google" id="ProtNLM"/>
    </source>
</evidence>
<dbReference type="PRINTS" id="PR01684">
    <property type="entry name" value="EP450ICYP2A"/>
</dbReference>
<evidence type="ECO:0000313" key="15">
    <source>
        <dbReference type="Proteomes" id="UP000824782"/>
    </source>
</evidence>
<keyword evidence="9" id="KW-0560">Oxidoreductase</keyword>
<keyword evidence="5 13" id="KW-0349">Heme</keyword>
<dbReference type="InterPro" id="IPR001128">
    <property type="entry name" value="Cyt_P450"/>
</dbReference>